<dbReference type="SMART" id="SM00327">
    <property type="entry name" value="VWA"/>
    <property type="match status" value="1"/>
</dbReference>
<name>A0A4V2SHJ2_RUBGE</name>
<feature type="region of interest" description="Disordered" evidence="1">
    <location>
        <begin position="207"/>
        <end position="238"/>
    </location>
</feature>
<dbReference type="OrthoDB" id="9758211at2"/>
<evidence type="ECO:0000313" key="4">
    <source>
        <dbReference type="Proteomes" id="UP000295106"/>
    </source>
</evidence>
<dbReference type="PANTHER" id="PTHR41248:SF1">
    <property type="entry name" value="NORD PROTEIN"/>
    <property type="match status" value="1"/>
</dbReference>
<organism evidence="3 4">
    <name type="scientific">Rubrivivax gelatinosus</name>
    <name type="common">Rhodocyclus gelatinosus</name>
    <name type="synonym">Rhodopseudomonas gelatinosa</name>
    <dbReference type="NCBI Taxonomy" id="28068"/>
    <lineage>
        <taxon>Bacteria</taxon>
        <taxon>Pseudomonadati</taxon>
        <taxon>Pseudomonadota</taxon>
        <taxon>Betaproteobacteria</taxon>
        <taxon>Burkholderiales</taxon>
        <taxon>Sphaerotilaceae</taxon>
        <taxon>Rubrivivax</taxon>
    </lineage>
</organism>
<dbReference type="RefSeq" id="WP_132644313.1">
    <property type="nucleotide sequence ID" value="NZ_CP181386.1"/>
</dbReference>
<dbReference type="Gene3D" id="3.40.50.410">
    <property type="entry name" value="von Willebrand factor, type A domain"/>
    <property type="match status" value="1"/>
</dbReference>
<dbReference type="GeneID" id="99686897"/>
<sequence length="609" mass="66194">MEEWVGQHWHRFISRAADRRHADAAVTLPEVQRTITLMFRAGGGAPGLRFASASATRAGGPRGWLQRVAGSGTHAATARLDAEALSLPPEVAVFADAALNRRLYLWLAALAAHYTPTGDWLADNLHATAAALAQFPGLRTAHAELVAAQLALRPAPGTLRGPAAAAEATVQHALRGEPLALPAGLKPADAAPVWLWLDAAEAAVAAARQDPAPAGDDEAARAKPSTSDRRRHAERVQDERSQAPLMMFFRAESILSWGEFVRVDRASDDEDDGNALAAADDLDTLAIAPDGRRAASRVRFDLDLPSAAADDRPLGPGVRLPEWDWRQQLLIPEHCAAQVLVAASPPPWQPPPALRAVARRVRRRMEVLRAAPVRARAQADGDELDLDAWLRHRVLADAGSVDEQPAVWQRRVRGERSLATLLLADLSLSTDAWAGGDARIVDVIRDALWVFGEALAASGDAFEMLGFSSVRRQNVRIQHLKGFGEPWDGAARARIGAIKPGYYTRMGAALRLATQRLAARPERQRLLLILTDGKPNDLDVYEGRYGLEDTRHAVQAARDAGLQPFCVTIDESAHDYLPRVFGQHGWALVHRPQDLVQRLAAVYARMTRG</sequence>
<feature type="domain" description="VWFA" evidence="2">
    <location>
        <begin position="419"/>
        <end position="606"/>
    </location>
</feature>
<dbReference type="AlphaFoldDB" id="A0A4V2SHJ2"/>
<dbReference type="Proteomes" id="UP000295106">
    <property type="component" value="Unassembled WGS sequence"/>
</dbReference>
<reference evidence="3 4" key="1">
    <citation type="submission" date="2019-03" db="EMBL/GenBank/DDBJ databases">
        <title>Genomic Encyclopedia of Type Strains, Phase IV (KMG-IV): sequencing the most valuable type-strain genomes for metagenomic binning, comparative biology and taxonomic classification.</title>
        <authorList>
            <person name="Goeker M."/>
        </authorList>
    </citation>
    <scope>NUCLEOTIDE SEQUENCE [LARGE SCALE GENOMIC DNA]</scope>
    <source>
        <strain evidence="3 4">DSM 1709</strain>
    </source>
</reference>
<accession>A0A4V2SHJ2</accession>
<evidence type="ECO:0000313" key="3">
    <source>
        <dbReference type="EMBL" id="TCP05298.1"/>
    </source>
</evidence>
<evidence type="ECO:0000256" key="1">
    <source>
        <dbReference type="SAM" id="MobiDB-lite"/>
    </source>
</evidence>
<evidence type="ECO:0000259" key="2">
    <source>
        <dbReference type="PROSITE" id="PS50234"/>
    </source>
</evidence>
<dbReference type="PROSITE" id="PS50234">
    <property type="entry name" value="VWFA"/>
    <property type="match status" value="1"/>
</dbReference>
<dbReference type="PANTHER" id="PTHR41248">
    <property type="entry name" value="NORD PROTEIN"/>
    <property type="match status" value="1"/>
</dbReference>
<gene>
    <name evidence="3" type="ORF">EV684_101170</name>
</gene>
<dbReference type="InterPro" id="IPR036465">
    <property type="entry name" value="vWFA_dom_sf"/>
</dbReference>
<dbReference type="Pfam" id="PF00092">
    <property type="entry name" value="VWA"/>
    <property type="match status" value="1"/>
</dbReference>
<comment type="caution">
    <text evidence="3">The sequence shown here is derived from an EMBL/GenBank/DDBJ whole genome shotgun (WGS) entry which is preliminary data.</text>
</comment>
<protein>
    <submittedName>
        <fullName evidence="3">Nitric oxide reductase NorD protein</fullName>
    </submittedName>
</protein>
<proteinExistence type="predicted"/>
<dbReference type="InterPro" id="IPR051928">
    <property type="entry name" value="NorD/CobT"/>
</dbReference>
<dbReference type="SUPFAM" id="SSF53300">
    <property type="entry name" value="vWA-like"/>
    <property type="match status" value="1"/>
</dbReference>
<dbReference type="InterPro" id="IPR002035">
    <property type="entry name" value="VWF_A"/>
</dbReference>
<dbReference type="EMBL" id="SLXD01000001">
    <property type="protein sequence ID" value="TCP05298.1"/>
    <property type="molecule type" value="Genomic_DNA"/>
</dbReference>
<dbReference type="CDD" id="cd01454">
    <property type="entry name" value="vWA_norD_type"/>
    <property type="match status" value="1"/>
</dbReference>